<name>A0ABP9YC30_9FUNG</name>
<keyword evidence="3" id="KW-1185">Reference proteome</keyword>
<feature type="transmembrane region" description="Helical" evidence="1">
    <location>
        <begin position="93"/>
        <end position="121"/>
    </location>
</feature>
<comment type="caution">
    <text evidence="2">The sequence shown here is derived from an EMBL/GenBank/DDBJ whole genome shotgun (WGS) entry which is preliminary data.</text>
</comment>
<evidence type="ECO:0000313" key="2">
    <source>
        <dbReference type="EMBL" id="GAA5804526.1"/>
    </source>
</evidence>
<reference evidence="2 3" key="1">
    <citation type="submission" date="2024-04" db="EMBL/GenBank/DDBJ databases">
        <title>genome sequences of Mucor flavus KT1a and Helicostylum pulchrum KT1b strains isolation_sourced from the surface of a dry-aged beef.</title>
        <authorList>
            <person name="Toyotome T."/>
            <person name="Hosono M."/>
            <person name="Torimaru M."/>
            <person name="Fukuda K."/>
            <person name="Mikami N."/>
        </authorList>
    </citation>
    <scope>NUCLEOTIDE SEQUENCE [LARGE SCALE GENOMIC DNA]</scope>
    <source>
        <strain evidence="2 3">KT1b</strain>
    </source>
</reference>
<feature type="transmembrane region" description="Helical" evidence="1">
    <location>
        <begin position="6"/>
        <end position="26"/>
    </location>
</feature>
<accession>A0ABP9YC30</accession>
<organism evidence="2 3">
    <name type="scientific">Helicostylum pulchrum</name>
    <dbReference type="NCBI Taxonomy" id="562976"/>
    <lineage>
        <taxon>Eukaryota</taxon>
        <taxon>Fungi</taxon>
        <taxon>Fungi incertae sedis</taxon>
        <taxon>Mucoromycota</taxon>
        <taxon>Mucoromycotina</taxon>
        <taxon>Mucoromycetes</taxon>
        <taxon>Mucorales</taxon>
        <taxon>Mucorineae</taxon>
        <taxon>Mucoraceae</taxon>
        <taxon>Helicostylum</taxon>
    </lineage>
</organism>
<proteinExistence type="predicted"/>
<dbReference type="Proteomes" id="UP001476247">
    <property type="component" value="Unassembled WGS sequence"/>
</dbReference>
<keyword evidence="1" id="KW-1133">Transmembrane helix</keyword>
<keyword evidence="1" id="KW-0472">Membrane</keyword>
<evidence type="ECO:0000313" key="3">
    <source>
        <dbReference type="Proteomes" id="UP001476247"/>
    </source>
</evidence>
<keyword evidence="1" id="KW-0812">Transmembrane</keyword>
<gene>
    <name evidence="2" type="ORF">HPULCUR_010024</name>
</gene>
<evidence type="ECO:0000256" key="1">
    <source>
        <dbReference type="SAM" id="Phobius"/>
    </source>
</evidence>
<protein>
    <submittedName>
        <fullName evidence="2">Uncharacterized protein</fullName>
    </submittedName>
</protein>
<sequence>MQPCMYFIPLVVFITIQLVYYTWLLLDRDTYIQEQLELSWETTYHSDHNALKDVQDHWQCQGFYSLLDRAAYVDDTVMRPCFPVLAKKLGSTIFVWGIGLWVIKLIQAIGLLACYALYIYISDTLDSNQPLAQEPDDLLIILCDDNTTDVTFEKSSSTSFIK</sequence>
<dbReference type="EMBL" id="BAABUJ010000035">
    <property type="protein sequence ID" value="GAA5804526.1"/>
    <property type="molecule type" value="Genomic_DNA"/>
</dbReference>